<sequence length="138" mass="14814">MPPHPQPVPQPQPAQQPRYEQYPPQQMHYAQVQQASQQASYIPEAVQSASYGQAPVPVQTVSAPRASPQAHALAPPPAQTGDSKPTDSSDPSAIPSVMSIVPEEGYLNAVSGQGTDEFLFDLTEEDWAIGEGFDMDTT</sequence>
<feature type="compositionally biased region" description="Polar residues" evidence="1">
    <location>
        <begin position="80"/>
        <end position="91"/>
    </location>
</feature>
<feature type="compositionally biased region" description="Pro residues" evidence="1">
    <location>
        <begin position="1"/>
        <end position="14"/>
    </location>
</feature>
<organism evidence="2">
    <name type="scientific">Pseudictyota dubia</name>
    <dbReference type="NCBI Taxonomy" id="2749911"/>
    <lineage>
        <taxon>Eukaryota</taxon>
        <taxon>Sar</taxon>
        <taxon>Stramenopiles</taxon>
        <taxon>Ochrophyta</taxon>
        <taxon>Bacillariophyta</taxon>
        <taxon>Mediophyceae</taxon>
        <taxon>Biddulphiophycidae</taxon>
        <taxon>Eupodiscales</taxon>
        <taxon>Odontellaceae</taxon>
        <taxon>Pseudictyota</taxon>
    </lineage>
</organism>
<dbReference type="AlphaFoldDB" id="A0A7R9VGQ0"/>
<feature type="compositionally biased region" description="Low complexity" evidence="1">
    <location>
        <begin position="15"/>
        <end position="39"/>
    </location>
</feature>
<evidence type="ECO:0000256" key="1">
    <source>
        <dbReference type="SAM" id="MobiDB-lite"/>
    </source>
</evidence>
<feature type="region of interest" description="Disordered" evidence="1">
    <location>
        <begin position="1"/>
        <end position="40"/>
    </location>
</feature>
<evidence type="ECO:0000313" key="2">
    <source>
        <dbReference type="EMBL" id="CAD8294875.1"/>
    </source>
</evidence>
<dbReference type="EMBL" id="HBED01004461">
    <property type="protein sequence ID" value="CAD8294875.1"/>
    <property type="molecule type" value="Transcribed_RNA"/>
</dbReference>
<accession>A0A7R9VGQ0</accession>
<gene>
    <name evidence="2" type="ORF">TDUB1175_LOCUS2187</name>
</gene>
<feature type="region of interest" description="Disordered" evidence="1">
    <location>
        <begin position="57"/>
        <end position="99"/>
    </location>
</feature>
<proteinExistence type="predicted"/>
<name>A0A7R9VGQ0_9STRA</name>
<reference evidence="2" key="1">
    <citation type="submission" date="2021-01" db="EMBL/GenBank/DDBJ databases">
        <authorList>
            <person name="Corre E."/>
            <person name="Pelletier E."/>
            <person name="Niang G."/>
            <person name="Scheremetjew M."/>
            <person name="Finn R."/>
            <person name="Kale V."/>
            <person name="Holt S."/>
            <person name="Cochrane G."/>
            <person name="Meng A."/>
            <person name="Brown T."/>
            <person name="Cohen L."/>
        </authorList>
    </citation>
    <scope>NUCLEOTIDE SEQUENCE</scope>
    <source>
        <strain evidence="2">CCMP147</strain>
    </source>
</reference>
<protein>
    <submittedName>
        <fullName evidence="2">Uncharacterized protein</fullName>
    </submittedName>
</protein>